<dbReference type="GO" id="GO:0015140">
    <property type="term" value="F:malate transmembrane transporter activity"/>
    <property type="evidence" value="ECO:0007669"/>
    <property type="project" value="InterPro"/>
</dbReference>
<name>A0A6A6E9Y3_9PEZI</name>
<reference evidence="7" key="1">
    <citation type="journal article" date="2020" name="Stud. Mycol.">
        <title>101 Dothideomycetes genomes: a test case for predicting lifestyles and emergence of pathogens.</title>
        <authorList>
            <person name="Haridas S."/>
            <person name="Albert R."/>
            <person name="Binder M."/>
            <person name="Bloem J."/>
            <person name="Labutti K."/>
            <person name="Salamov A."/>
            <person name="Andreopoulos B."/>
            <person name="Baker S."/>
            <person name="Barry K."/>
            <person name="Bills G."/>
            <person name="Bluhm B."/>
            <person name="Cannon C."/>
            <person name="Castanera R."/>
            <person name="Culley D."/>
            <person name="Daum C."/>
            <person name="Ezra D."/>
            <person name="Gonzalez J."/>
            <person name="Henrissat B."/>
            <person name="Kuo A."/>
            <person name="Liang C."/>
            <person name="Lipzen A."/>
            <person name="Lutzoni F."/>
            <person name="Magnuson J."/>
            <person name="Mondo S."/>
            <person name="Nolan M."/>
            <person name="Ohm R."/>
            <person name="Pangilinan J."/>
            <person name="Park H.-J."/>
            <person name="Ramirez L."/>
            <person name="Alfaro M."/>
            <person name="Sun H."/>
            <person name="Tritt A."/>
            <person name="Yoshinaga Y."/>
            <person name="Zwiers L.-H."/>
            <person name="Turgeon B."/>
            <person name="Goodwin S."/>
            <person name="Spatafora J."/>
            <person name="Crous P."/>
            <person name="Grigoriev I."/>
        </authorList>
    </citation>
    <scope>NUCLEOTIDE SEQUENCE</scope>
    <source>
        <strain evidence="7">CBS 207.26</strain>
    </source>
</reference>
<feature type="region of interest" description="Disordered" evidence="5">
    <location>
        <begin position="1"/>
        <end position="104"/>
    </location>
</feature>
<dbReference type="PANTHER" id="PTHR31162:SF0">
    <property type="entry name" value="MALIC ACID TRANSPORT PROTEIN"/>
    <property type="match status" value="1"/>
</dbReference>
<evidence type="ECO:0000313" key="7">
    <source>
        <dbReference type="EMBL" id="KAF2187602.1"/>
    </source>
</evidence>
<keyword evidence="3 6" id="KW-1133">Transmembrane helix</keyword>
<protein>
    <recommendedName>
        <fullName evidence="9">Malic acid transport protein</fullName>
    </recommendedName>
</protein>
<dbReference type="OrthoDB" id="2901184at2759"/>
<dbReference type="Gene3D" id="1.50.10.150">
    <property type="entry name" value="Voltage-dependent anion channel"/>
    <property type="match status" value="1"/>
</dbReference>
<dbReference type="PANTHER" id="PTHR31162">
    <property type="entry name" value="MALIC ACID TRANSPORT PROTEIN-RELATED"/>
    <property type="match status" value="1"/>
</dbReference>
<feature type="transmembrane region" description="Helical" evidence="6">
    <location>
        <begin position="260"/>
        <end position="278"/>
    </location>
</feature>
<comment type="subcellular location">
    <subcellularLocation>
        <location evidence="1">Membrane</location>
        <topology evidence="1">Multi-pass membrane protein</topology>
    </subcellularLocation>
</comment>
<dbReference type="CDD" id="cd09317">
    <property type="entry name" value="TDT_Mae1_like"/>
    <property type="match status" value="1"/>
</dbReference>
<dbReference type="GO" id="GO:0016020">
    <property type="term" value="C:membrane"/>
    <property type="evidence" value="ECO:0007669"/>
    <property type="project" value="UniProtKB-SubCell"/>
</dbReference>
<feature type="compositionally biased region" description="Polar residues" evidence="5">
    <location>
        <begin position="14"/>
        <end position="27"/>
    </location>
</feature>
<evidence type="ECO:0000256" key="5">
    <source>
        <dbReference type="SAM" id="MobiDB-lite"/>
    </source>
</evidence>
<sequence length="474" mass="53416">MDSRYQPADFSIDPKSNGSRSGQSSRADTFVHTEPPYISEPYYHTDDKSYPIDLKGKRPYTVDEHEVEQTPTDTPRESVDLEKQAGDSHSKPHDPHEKDANQPKLPLGVRLHHFTWAWYTLTMSTGGVATLISIQPHAFPGLISIGAIFYVLNLIMFATLCITMVVRFTKFPGSMKESMKHEREGLFFPTFWLSVATIITGTQKYVVQAYDEQHQMRGWLITSMAIAFWVYAFCTFALAVFQYSFLFAGHTYMLQKMMPSWLLPIFPIMLAGTIASVIAADQPIQSRMPILVAGMGCQGLGFTIAIVMYAHYIGRLMQSGLPNREHRPAMFIGVGPPSFTCLAFIGMANSLPVDFDFNSDKLLDGAVLRTMALVSALFLWVLAMWFFMIAFVAVLNSRPKYFHLGWWAMVFPNTGFVIATISIGNSLQDEIILFVGNGLTVAILLMWSFVLYHNLRAVWIADIMYPGRDEDVED</sequence>
<feature type="transmembrane region" description="Helical" evidence="6">
    <location>
        <begin position="371"/>
        <end position="394"/>
    </location>
</feature>
<feature type="transmembrane region" description="Helical" evidence="6">
    <location>
        <begin position="406"/>
        <end position="425"/>
    </location>
</feature>
<gene>
    <name evidence="7" type="ORF">K469DRAFT_661564</name>
</gene>
<evidence type="ECO:0000256" key="4">
    <source>
        <dbReference type="ARBA" id="ARBA00023136"/>
    </source>
</evidence>
<feature type="transmembrane region" description="Helical" evidence="6">
    <location>
        <begin position="116"/>
        <end position="135"/>
    </location>
</feature>
<feature type="transmembrane region" description="Helical" evidence="6">
    <location>
        <begin position="431"/>
        <end position="452"/>
    </location>
</feature>
<proteinExistence type="predicted"/>
<feature type="transmembrane region" description="Helical" evidence="6">
    <location>
        <begin position="141"/>
        <end position="166"/>
    </location>
</feature>
<dbReference type="Proteomes" id="UP000800200">
    <property type="component" value="Unassembled WGS sequence"/>
</dbReference>
<feature type="compositionally biased region" description="Basic and acidic residues" evidence="5">
    <location>
        <begin position="43"/>
        <end position="101"/>
    </location>
</feature>
<dbReference type="InterPro" id="IPR038665">
    <property type="entry name" value="Voltage-dep_anion_channel_sf"/>
</dbReference>
<dbReference type="InterPro" id="IPR030185">
    <property type="entry name" value="Mae1"/>
</dbReference>
<dbReference type="Pfam" id="PF03595">
    <property type="entry name" value="SLAC1"/>
    <property type="match status" value="1"/>
</dbReference>
<evidence type="ECO:0000256" key="3">
    <source>
        <dbReference type="ARBA" id="ARBA00022989"/>
    </source>
</evidence>
<keyword evidence="2 6" id="KW-0812">Transmembrane</keyword>
<evidence type="ECO:0000256" key="1">
    <source>
        <dbReference type="ARBA" id="ARBA00004141"/>
    </source>
</evidence>
<feature type="transmembrane region" description="Helical" evidence="6">
    <location>
        <begin position="226"/>
        <end position="248"/>
    </location>
</feature>
<evidence type="ECO:0000256" key="2">
    <source>
        <dbReference type="ARBA" id="ARBA00022692"/>
    </source>
</evidence>
<dbReference type="EMBL" id="ML994626">
    <property type="protein sequence ID" value="KAF2187602.1"/>
    <property type="molecule type" value="Genomic_DNA"/>
</dbReference>
<feature type="transmembrane region" description="Helical" evidence="6">
    <location>
        <begin position="290"/>
        <end position="310"/>
    </location>
</feature>
<feature type="transmembrane region" description="Helical" evidence="6">
    <location>
        <begin position="331"/>
        <end position="351"/>
    </location>
</feature>
<feature type="transmembrane region" description="Helical" evidence="6">
    <location>
        <begin position="186"/>
        <end position="206"/>
    </location>
</feature>
<dbReference type="AlphaFoldDB" id="A0A6A6E9Y3"/>
<keyword evidence="4 6" id="KW-0472">Membrane</keyword>
<dbReference type="InterPro" id="IPR004695">
    <property type="entry name" value="SLAC1/Mae1/Ssu1/TehA"/>
</dbReference>
<keyword evidence="8" id="KW-1185">Reference proteome</keyword>
<evidence type="ECO:0008006" key="9">
    <source>
        <dbReference type="Google" id="ProtNLM"/>
    </source>
</evidence>
<evidence type="ECO:0000256" key="6">
    <source>
        <dbReference type="SAM" id="Phobius"/>
    </source>
</evidence>
<accession>A0A6A6E9Y3</accession>
<evidence type="ECO:0000313" key="8">
    <source>
        <dbReference type="Proteomes" id="UP000800200"/>
    </source>
</evidence>
<organism evidence="7 8">
    <name type="scientific">Zopfia rhizophila CBS 207.26</name>
    <dbReference type="NCBI Taxonomy" id="1314779"/>
    <lineage>
        <taxon>Eukaryota</taxon>
        <taxon>Fungi</taxon>
        <taxon>Dikarya</taxon>
        <taxon>Ascomycota</taxon>
        <taxon>Pezizomycotina</taxon>
        <taxon>Dothideomycetes</taxon>
        <taxon>Dothideomycetes incertae sedis</taxon>
        <taxon>Zopfiaceae</taxon>
        <taxon>Zopfia</taxon>
    </lineage>
</organism>